<organism evidence="2 3">
    <name type="scientific">Synaphobranchus kaupii</name>
    <name type="common">Kaup's arrowtooth eel</name>
    <dbReference type="NCBI Taxonomy" id="118154"/>
    <lineage>
        <taxon>Eukaryota</taxon>
        <taxon>Metazoa</taxon>
        <taxon>Chordata</taxon>
        <taxon>Craniata</taxon>
        <taxon>Vertebrata</taxon>
        <taxon>Euteleostomi</taxon>
        <taxon>Actinopterygii</taxon>
        <taxon>Neopterygii</taxon>
        <taxon>Teleostei</taxon>
        <taxon>Anguilliformes</taxon>
        <taxon>Synaphobranchidae</taxon>
        <taxon>Synaphobranchus</taxon>
    </lineage>
</organism>
<dbReference type="InterPro" id="IPR040676">
    <property type="entry name" value="DUF5641"/>
</dbReference>
<evidence type="ECO:0000259" key="1">
    <source>
        <dbReference type="Pfam" id="PF18701"/>
    </source>
</evidence>
<dbReference type="Gene3D" id="3.30.420.10">
    <property type="entry name" value="Ribonuclease H-like superfamily/Ribonuclease H"/>
    <property type="match status" value="1"/>
</dbReference>
<dbReference type="PANTHER" id="PTHR47331">
    <property type="entry name" value="PHD-TYPE DOMAIN-CONTAINING PROTEIN"/>
    <property type="match status" value="1"/>
</dbReference>
<dbReference type="PANTHER" id="PTHR47331:SF1">
    <property type="entry name" value="GAG-LIKE PROTEIN"/>
    <property type="match status" value="1"/>
</dbReference>
<dbReference type="OrthoDB" id="8958038at2759"/>
<dbReference type="SUPFAM" id="SSF53098">
    <property type="entry name" value="Ribonuclease H-like"/>
    <property type="match status" value="1"/>
</dbReference>
<proteinExistence type="predicted"/>
<reference evidence="2" key="1">
    <citation type="journal article" date="2023" name="Science">
        <title>Genome structures resolve the early diversification of teleost fishes.</title>
        <authorList>
            <person name="Parey E."/>
            <person name="Louis A."/>
            <person name="Montfort J."/>
            <person name="Bouchez O."/>
            <person name="Roques C."/>
            <person name="Iampietro C."/>
            <person name="Lluch J."/>
            <person name="Castinel A."/>
            <person name="Donnadieu C."/>
            <person name="Desvignes T."/>
            <person name="Floi Bucao C."/>
            <person name="Jouanno E."/>
            <person name="Wen M."/>
            <person name="Mejri S."/>
            <person name="Dirks R."/>
            <person name="Jansen H."/>
            <person name="Henkel C."/>
            <person name="Chen W.J."/>
            <person name="Zahm M."/>
            <person name="Cabau C."/>
            <person name="Klopp C."/>
            <person name="Thompson A.W."/>
            <person name="Robinson-Rechavi M."/>
            <person name="Braasch I."/>
            <person name="Lecointre G."/>
            <person name="Bobe J."/>
            <person name="Postlethwait J.H."/>
            <person name="Berthelot C."/>
            <person name="Roest Crollius H."/>
            <person name="Guiguen Y."/>
        </authorList>
    </citation>
    <scope>NUCLEOTIDE SEQUENCE</scope>
    <source>
        <strain evidence="2">WJC10195</strain>
    </source>
</reference>
<dbReference type="InterPro" id="IPR036397">
    <property type="entry name" value="RNaseH_sf"/>
</dbReference>
<sequence>MPAELYSDQGTNFRGGERELREAFTELSPDLKQQLAKQRIAFNFNPPAAPHFGGVWEREIHSVKTALYTTVDAQPVTEEVLWTVIYPETELLSRLRWRHSQVLADHFWSSFIRNYLPCLQTRQKWHVTPADITVDSVVMLMALSYLGPSGLSNTLRRYTPVLMDMMIGDREYTRPVARLVALPAIPADSGIAPP</sequence>
<dbReference type="AlphaFoldDB" id="A0A9Q1E7F2"/>
<dbReference type="Proteomes" id="UP001152622">
    <property type="component" value="Chromosome 23"/>
</dbReference>
<protein>
    <recommendedName>
        <fullName evidence="1">DUF5641 domain-containing protein</fullName>
    </recommendedName>
</protein>
<keyword evidence="3" id="KW-1185">Reference proteome</keyword>
<feature type="domain" description="DUF5641" evidence="1">
    <location>
        <begin position="96"/>
        <end position="141"/>
    </location>
</feature>
<gene>
    <name evidence="2" type="ORF">SKAU_G00416130</name>
</gene>
<dbReference type="EMBL" id="JAINUF010000023">
    <property type="protein sequence ID" value="KAJ8333605.1"/>
    <property type="molecule type" value="Genomic_DNA"/>
</dbReference>
<dbReference type="GO" id="GO:0003676">
    <property type="term" value="F:nucleic acid binding"/>
    <property type="evidence" value="ECO:0007669"/>
    <property type="project" value="InterPro"/>
</dbReference>
<evidence type="ECO:0000313" key="3">
    <source>
        <dbReference type="Proteomes" id="UP001152622"/>
    </source>
</evidence>
<name>A0A9Q1E7F2_SYNKA</name>
<accession>A0A9Q1E7F2</accession>
<dbReference type="Pfam" id="PF18701">
    <property type="entry name" value="DUF5641"/>
    <property type="match status" value="1"/>
</dbReference>
<comment type="caution">
    <text evidence="2">The sequence shown here is derived from an EMBL/GenBank/DDBJ whole genome shotgun (WGS) entry which is preliminary data.</text>
</comment>
<evidence type="ECO:0000313" key="2">
    <source>
        <dbReference type="EMBL" id="KAJ8333605.1"/>
    </source>
</evidence>
<dbReference type="InterPro" id="IPR012337">
    <property type="entry name" value="RNaseH-like_sf"/>
</dbReference>